<dbReference type="Proteomes" id="UP000028524">
    <property type="component" value="Unassembled WGS sequence"/>
</dbReference>
<dbReference type="EMBL" id="KL660218">
    <property type="protein sequence ID" value="KFA67270.1"/>
    <property type="molecule type" value="Genomic_DNA"/>
</dbReference>
<dbReference type="InterPro" id="IPR001509">
    <property type="entry name" value="Epimerase_deHydtase"/>
</dbReference>
<evidence type="ECO:0000313" key="2">
    <source>
        <dbReference type="EMBL" id="KFA67270.1"/>
    </source>
</evidence>
<organism evidence="2 3">
    <name type="scientific">Stachybotrys chlorohalonatus (strain IBT 40285)</name>
    <dbReference type="NCBI Taxonomy" id="1283841"/>
    <lineage>
        <taxon>Eukaryota</taxon>
        <taxon>Fungi</taxon>
        <taxon>Dikarya</taxon>
        <taxon>Ascomycota</taxon>
        <taxon>Pezizomycotina</taxon>
        <taxon>Sordariomycetes</taxon>
        <taxon>Hypocreomycetidae</taxon>
        <taxon>Hypocreales</taxon>
        <taxon>Stachybotryaceae</taxon>
        <taxon>Stachybotrys</taxon>
    </lineage>
</organism>
<dbReference type="InterPro" id="IPR036291">
    <property type="entry name" value="NAD(P)-bd_dom_sf"/>
</dbReference>
<dbReference type="OMA" id="FNRGTNK"/>
<dbReference type="SUPFAM" id="SSF51735">
    <property type="entry name" value="NAD(P)-binding Rossmann-fold domains"/>
    <property type="match status" value="1"/>
</dbReference>
<feature type="domain" description="NAD-dependent epimerase/dehydratase" evidence="1">
    <location>
        <begin position="86"/>
        <end position="206"/>
    </location>
</feature>
<dbReference type="AlphaFoldDB" id="A0A084QTI5"/>
<accession>A0A084QTI5</accession>
<dbReference type="STRING" id="1283841.A0A084QTI5"/>
<dbReference type="Pfam" id="PF01370">
    <property type="entry name" value="Epimerase"/>
    <property type="match status" value="1"/>
</dbReference>
<dbReference type="OrthoDB" id="419598at2759"/>
<protein>
    <recommendedName>
        <fullName evidence="1">NAD-dependent epimerase/dehydratase domain-containing protein</fullName>
    </recommendedName>
</protein>
<reference evidence="2 3" key="1">
    <citation type="journal article" date="2014" name="BMC Genomics">
        <title>Comparative genome sequencing reveals chemotype-specific gene clusters in the toxigenic black mold Stachybotrys.</title>
        <authorList>
            <person name="Semeiks J."/>
            <person name="Borek D."/>
            <person name="Otwinowski Z."/>
            <person name="Grishin N.V."/>
        </authorList>
    </citation>
    <scope>NUCLEOTIDE SEQUENCE [LARGE SCALE GENOMIC DNA]</scope>
    <source>
        <strain evidence="2 3">IBT 40285</strain>
    </source>
</reference>
<dbReference type="HOGENOM" id="CLU_061176_0_0_1"/>
<proteinExistence type="predicted"/>
<dbReference type="InParanoid" id="A0A084QTI5"/>
<dbReference type="Gene3D" id="3.40.50.720">
    <property type="entry name" value="NAD(P)-binding Rossmann-like Domain"/>
    <property type="match status" value="1"/>
</dbReference>
<evidence type="ECO:0000313" key="3">
    <source>
        <dbReference type="Proteomes" id="UP000028524"/>
    </source>
</evidence>
<sequence length="325" mass="35152">MRVLVFDDADFASRLCVHEALSRGHDVTVFSPEPRPASGGVAVVVGDRLRPSDLSQLDSKSFHTVIDAWQGDPVAVKSALQALSPRIQHYIYISSINVYNTEDASGPITEDSLLWELAEAPLQLSKNKVGGEINALRSGVPTTLVRCGHILGPREDPEGGLSSWLRRLDKGGPTLAPGSWDAKLQYVDSRDFAEFVIDAAEKKKTGPFNAIHTTGHTTWGSFLETANHIAGDKAQLHWLEFDKIVAAGVQARKEKPLWLAPESHAVFDASKASAAGLRTRPTSDTIADTWAWMKDSAQSGDGPCGVGLDPDKEASVLREHFGAQI</sequence>
<name>A0A084QTI5_STAC4</name>
<keyword evidence="3" id="KW-1185">Reference proteome</keyword>
<gene>
    <name evidence="2" type="ORF">S40285_10439</name>
</gene>
<evidence type="ECO:0000259" key="1">
    <source>
        <dbReference type="Pfam" id="PF01370"/>
    </source>
</evidence>